<dbReference type="SUPFAM" id="SSF51905">
    <property type="entry name" value="FAD/NAD(P)-binding domain"/>
    <property type="match status" value="1"/>
</dbReference>
<organism evidence="5 6">
    <name type="scientific">Pontibaca methylaminivorans</name>
    <dbReference type="NCBI Taxonomy" id="515897"/>
    <lineage>
        <taxon>Bacteria</taxon>
        <taxon>Pseudomonadati</taxon>
        <taxon>Pseudomonadota</taxon>
        <taxon>Alphaproteobacteria</taxon>
        <taxon>Rhodobacterales</taxon>
        <taxon>Roseobacteraceae</taxon>
        <taxon>Pontibaca</taxon>
    </lineage>
</organism>
<dbReference type="AlphaFoldDB" id="A0A1R3X944"/>
<dbReference type="Gene3D" id="3.30.70.2450">
    <property type="match status" value="1"/>
</dbReference>
<evidence type="ECO:0000256" key="3">
    <source>
        <dbReference type="ARBA" id="ARBA00022827"/>
    </source>
</evidence>
<dbReference type="PANTHER" id="PTHR43004:SF19">
    <property type="entry name" value="BINDING MONOOXYGENASE, PUTATIVE (JCVI)-RELATED"/>
    <property type="match status" value="1"/>
</dbReference>
<evidence type="ECO:0000256" key="2">
    <source>
        <dbReference type="ARBA" id="ARBA00022630"/>
    </source>
</evidence>
<keyword evidence="3" id="KW-0274">FAD</keyword>
<dbReference type="Gene3D" id="3.50.50.60">
    <property type="entry name" value="FAD/NAD(P)-binding domain"/>
    <property type="match status" value="1"/>
</dbReference>
<evidence type="ECO:0000313" key="6">
    <source>
        <dbReference type="Proteomes" id="UP000192455"/>
    </source>
</evidence>
<dbReference type="EMBL" id="FTPS01000002">
    <property type="protein sequence ID" value="SIT86800.1"/>
    <property type="molecule type" value="Genomic_DNA"/>
</dbReference>
<dbReference type="STRING" id="515897.SAMN05421849_2424"/>
<dbReference type="PANTHER" id="PTHR43004">
    <property type="entry name" value="TRK SYSTEM POTASSIUM UPTAKE PROTEIN"/>
    <property type="match status" value="1"/>
</dbReference>
<evidence type="ECO:0000313" key="5">
    <source>
        <dbReference type="EMBL" id="SIT86800.1"/>
    </source>
</evidence>
<dbReference type="GO" id="GO:0016709">
    <property type="term" value="F:oxidoreductase activity, acting on paired donors, with incorporation or reduction of molecular oxygen, NAD(P)H as one donor, and incorporation of one atom of oxygen"/>
    <property type="evidence" value="ECO:0007669"/>
    <property type="project" value="UniProtKB-ARBA"/>
</dbReference>
<keyword evidence="2" id="KW-0285">Flavoprotein</keyword>
<accession>A0A1R3X944</accession>
<evidence type="ECO:0000256" key="1">
    <source>
        <dbReference type="ARBA" id="ARBA00001974"/>
    </source>
</evidence>
<dbReference type="InterPro" id="IPR036188">
    <property type="entry name" value="FAD/NAD-bd_sf"/>
</dbReference>
<gene>
    <name evidence="5" type="ORF">SAMN05421849_2424</name>
</gene>
<reference evidence="5 6" key="1">
    <citation type="submission" date="2017-01" db="EMBL/GenBank/DDBJ databases">
        <authorList>
            <person name="Mah S.A."/>
            <person name="Swanson W.J."/>
            <person name="Moy G.W."/>
            <person name="Vacquier V.D."/>
        </authorList>
    </citation>
    <scope>NUCLEOTIDE SEQUENCE [LARGE SCALE GENOMIC DNA]</scope>
    <source>
        <strain evidence="5 6">DSM 21219</strain>
    </source>
</reference>
<dbReference type="InterPro" id="IPR002938">
    <property type="entry name" value="FAD-bd"/>
</dbReference>
<dbReference type="Proteomes" id="UP000192455">
    <property type="component" value="Unassembled WGS sequence"/>
</dbReference>
<evidence type="ECO:0000259" key="4">
    <source>
        <dbReference type="Pfam" id="PF01494"/>
    </source>
</evidence>
<dbReference type="Pfam" id="PF01494">
    <property type="entry name" value="FAD_binding_3"/>
    <property type="match status" value="1"/>
</dbReference>
<sequence>MAEAGILIVGAGPSGLALAAVLQRRGVESVIAVDRRPAGANTSRAAVIHARTLEVLEPLGVTSTLTGQGLRIPTFRVRDRDRVLVTIDLSGISSAYQFALMLPQDRTEQILLNRLETLGGAVTRPCELVSFTETSDGVEATLLDNGTTRTVRASWIVGCDGMHSRVRDQAGIAFSGAEYQQSFVLADVRMDWPLGREEVSLFFSPAGLVVVAPLPREHFRIVATIDDAPELPSRSFMQELIDTRGPSARPGHIHDIVWSSRFRIHHRVAQTPRSGRVLLCGDAAHVHSPAGGQGMNTGIQDAVSLAEVLAQGADSAALDMWAAERHRVANDIVAFTDRMTRLATMKSSGGQAIRNAAISIAGHMPFLRSEFARRIAELNID</sequence>
<dbReference type="GO" id="GO:0071949">
    <property type="term" value="F:FAD binding"/>
    <property type="evidence" value="ECO:0007669"/>
    <property type="project" value="InterPro"/>
</dbReference>
<protein>
    <submittedName>
        <fullName evidence="5">2-polyprenyl-6-methoxyphenol hydroxylase</fullName>
    </submittedName>
</protein>
<keyword evidence="6" id="KW-1185">Reference proteome</keyword>
<proteinExistence type="predicted"/>
<dbReference type="PRINTS" id="PR00420">
    <property type="entry name" value="RNGMNOXGNASE"/>
</dbReference>
<comment type="cofactor">
    <cofactor evidence="1">
        <name>FAD</name>
        <dbReference type="ChEBI" id="CHEBI:57692"/>
    </cofactor>
</comment>
<name>A0A1R3X944_9RHOB</name>
<dbReference type="InterPro" id="IPR050641">
    <property type="entry name" value="RIFMO-like"/>
</dbReference>
<feature type="domain" description="FAD-binding" evidence="4">
    <location>
        <begin position="6"/>
        <end position="336"/>
    </location>
</feature>